<evidence type="ECO:0000256" key="5">
    <source>
        <dbReference type="PROSITE-ProRule" id="PRU01248"/>
    </source>
</evidence>
<name>A0A4Q2RD18_9HYPH</name>
<keyword evidence="9" id="KW-1185">Reference proteome</keyword>
<protein>
    <recommendedName>
        <fullName evidence="10">Integrase</fullName>
    </recommendedName>
</protein>
<evidence type="ECO:0008006" key="10">
    <source>
        <dbReference type="Google" id="ProtNLM"/>
    </source>
</evidence>
<comment type="similarity">
    <text evidence="1">Belongs to the 'phage' integrase family.</text>
</comment>
<feature type="domain" description="Tyr recombinase" evidence="6">
    <location>
        <begin position="334"/>
        <end position="526"/>
    </location>
</feature>
<dbReference type="PANTHER" id="PTHR30629">
    <property type="entry name" value="PROPHAGE INTEGRASE"/>
    <property type="match status" value="1"/>
</dbReference>
<dbReference type="InterPro" id="IPR013762">
    <property type="entry name" value="Integrase-like_cat_sf"/>
</dbReference>
<dbReference type="EMBL" id="QYBC01000016">
    <property type="protein sequence ID" value="RYB03062.1"/>
    <property type="molecule type" value="Genomic_DNA"/>
</dbReference>
<reference evidence="8 9" key="2">
    <citation type="submission" date="2019-02" db="EMBL/GenBank/DDBJ databases">
        <title>'Lichenibacterium ramalinii' gen. nov. sp. nov., 'Lichenibacterium minor' gen. nov. sp. nov.</title>
        <authorList>
            <person name="Pankratov T."/>
        </authorList>
    </citation>
    <scope>NUCLEOTIDE SEQUENCE [LARGE SCALE GENOMIC DNA]</scope>
    <source>
        <strain evidence="8 9">RmlP001</strain>
    </source>
</reference>
<dbReference type="PROSITE" id="PS51900">
    <property type="entry name" value="CB"/>
    <property type="match status" value="1"/>
</dbReference>
<dbReference type="InterPro" id="IPR011010">
    <property type="entry name" value="DNA_brk_join_enz"/>
</dbReference>
<evidence type="ECO:0000256" key="4">
    <source>
        <dbReference type="ARBA" id="ARBA00023172"/>
    </source>
</evidence>
<organism evidence="8 9">
    <name type="scientific">Lichenibacterium ramalinae</name>
    <dbReference type="NCBI Taxonomy" id="2316527"/>
    <lineage>
        <taxon>Bacteria</taxon>
        <taxon>Pseudomonadati</taxon>
        <taxon>Pseudomonadota</taxon>
        <taxon>Alphaproteobacteria</taxon>
        <taxon>Hyphomicrobiales</taxon>
        <taxon>Lichenihabitantaceae</taxon>
        <taxon>Lichenibacterium</taxon>
    </lineage>
</organism>
<dbReference type="InterPro" id="IPR044068">
    <property type="entry name" value="CB"/>
</dbReference>
<dbReference type="InterPro" id="IPR002104">
    <property type="entry name" value="Integrase_catalytic"/>
</dbReference>
<keyword evidence="3 5" id="KW-0238">DNA-binding</keyword>
<dbReference type="Proteomes" id="UP000289411">
    <property type="component" value="Unassembled WGS sequence"/>
</dbReference>
<evidence type="ECO:0000259" key="6">
    <source>
        <dbReference type="PROSITE" id="PS51898"/>
    </source>
</evidence>
<dbReference type="SUPFAM" id="SSF56349">
    <property type="entry name" value="DNA breaking-rejoining enzymes"/>
    <property type="match status" value="1"/>
</dbReference>
<evidence type="ECO:0000259" key="7">
    <source>
        <dbReference type="PROSITE" id="PS51900"/>
    </source>
</evidence>
<dbReference type="RefSeq" id="WP_129220699.1">
    <property type="nucleotide sequence ID" value="NZ_QYBC01000016.1"/>
</dbReference>
<dbReference type="OrthoDB" id="9784724at2"/>
<dbReference type="GO" id="GO:0003677">
    <property type="term" value="F:DNA binding"/>
    <property type="evidence" value="ECO:0007669"/>
    <property type="project" value="UniProtKB-UniRule"/>
</dbReference>
<reference evidence="8 9" key="1">
    <citation type="submission" date="2018-09" db="EMBL/GenBank/DDBJ databases">
        <authorList>
            <person name="Grouzdev D.S."/>
            <person name="Krutkina M.S."/>
        </authorList>
    </citation>
    <scope>NUCLEOTIDE SEQUENCE [LARGE SCALE GENOMIC DNA]</scope>
    <source>
        <strain evidence="8 9">RmlP001</strain>
    </source>
</reference>
<dbReference type="InterPro" id="IPR010998">
    <property type="entry name" value="Integrase_recombinase_N"/>
</dbReference>
<dbReference type="AlphaFoldDB" id="A0A4Q2RD18"/>
<dbReference type="GO" id="GO:0006310">
    <property type="term" value="P:DNA recombination"/>
    <property type="evidence" value="ECO:0007669"/>
    <property type="project" value="UniProtKB-KW"/>
</dbReference>
<dbReference type="Gene3D" id="1.10.150.130">
    <property type="match status" value="1"/>
</dbReference>
<evidence type="ECO:0000256" key="2">
    <source>
        <dbReference type="ARBA" id="ARBA00022908"/>
    </source>
</evidence>
<sequence length="534" mass="59006">MALKMAQPWRDPKSHVWNLRQRTPADLVNRLKGKTVMLPVGEGFATVKVGAMVQASLRTSDPRTAKERHAIADAALRQFWERHRTGPKRLTHKEAAALAGTLYADFARIEDDPGIPELWISAAEGNMAARSGTSTLIIGDPALAASVARRDRFGAFADLLLAREGLVVDADSHELLLKAVQGAMENVTARLRKAADFDYTPDPAAQRFPEWQRSETAPKAPAGKLTVDDVFTAWTAFKADKLTPNTIKRYGASFRSLAAFVKGREVNALAPENIHGWAEHRRDSEAVSTGTINRVDLVAVSAVFKWATGMEGKRLMRANPAADLRLSEGRAVQKREKVFRAEEIKAVLRAALAAPPEPRNPTAGFAKRWCPWLAAYSGARISELTGLQGSDVRVEGNVPVMDFRKTKTGIARTVPLHEHIIAMGFLDFARSRGSGPLFYDPTRATGKAVTDLAEIRSGQLVKWLRKTVTLDEELQPNHGWRHTWKTRALEVDIQERISDAITGHATTRVSRKYQTPTVKMMADAMAKFPRYEVG</sequence>
<comment type="caution">
    <text evidence="8">The sequence shown here is derived from an EMBL/GenBank/DDBJ whole genome shotgun (WGS) entry which is preliminary data.</text>
</comment>
<dbReference type="PANTHER" id="PTHR30629:SF2">
    <property type="entry name" value="PROPHAGE INTEGRASE INTS-RELATED"/>
    <property type="match status" value="1"/>
</dbReference>
<dbReference type="PROSITE" id="PS51898">
    <property type="entry name" value="TYR_RECOMBINASE"/>
    <property type="match status" value="1"/>
</dbReference>
<dbReference type="GO" id="GO:0015074">
    <property type="term" value="P:DNA integration"/>
    <property type="evidence" value="ECO:0007669"/>
    <property type="project" value="UniProtKB-KW"/>
</dbReference>
<keyword evidence="4" id="KW-0233">DNA recombination</keyword>
<evidence type="ECO:0000313" key="9">
    <source>
        <dbReference type="Proteomes" id="UP000289411"/>
    </source>
</evidence>
<accession>A0A4Q2RD18</accession>
<evidence type="ECO:0000256" key="1">
    <source>
        <dbReference type="ARBA" id="ARBA00008857"/>
    </source>
</evidence>
<dbReference type="InterPro" id="IPR050808">
    <property type="entry name" value="Phage_Integrase"/>
</dbReference>
<evidence type="ECO:0000256" key="3">
    <source>
        <dbReference type="ARBA" id="ARBA00023125"/>
    </source>
</evidence>
<gene>
    <name evidence="8" type="ORF">D3272_18505</name>
</gene>
<dbReference type="Gene3D" id="1.10.443.10">
    <property type="entry name" value="Intergrase catalytic core"/>
    <property type="match status" value="1"/>
</dbReference>
<proteinExistence type="inferred from homology"/>
<evidence type="ECO:0000313" key="8">
    <source>
        <dbReference type="EMBL" id="RYB03062.1"/>
    </source>
</evidence>
<keyword evidence="2" id="KW-0229">DNA integration</keyword>
<feature type="domain" description="Core-binding (CB)" evidence="7">
    <location>
        <begin position="225"/>
        <end position="308"/>
    </location>
</feature>